<keyword evidence="8 12" id="KW-0812">Transmembrane</keyword>
<feature type="region of interest" description="Disordered" evidence="13">
    <location>
        <begin position="48"/>
        <end position="69"/>
    </location>
</feature>
<evidence type="ECO:0000256" key="2">
    <source>
        <dbReference type="ARBA" id="ARBA00004377"/>
    </source>
</evidence>
<keyword evidence="6 12" id="KW-1003">Cell membrane</keyword>
<feature type="transmembrane region" description="Helical" evidence="12">
    <location>
        <begin position="12"/>
        <end position="34"/>
    </location>
</feature>
<comment type="similarity">
    <text evidence="3 12">Belongs to the CcmD/CycX/HelD family.</text>
</comment>
<dbReference type="EMBL" id="JAMZFT010000002">
    <property type="protein sequence ID" value="MCP1336633.1"/>
    <property type="molecule type" value="Genomic_DNA"/>
</dbReference>
<dbReference type="PANTHER" id="PTHR37531">
    <property type="entry name" value="HEME EXPORTER PROTEIN D"/>
    <property type="match status" value="1"/>
</dbReference>
<evidence type="ECO:0000256" key="7">
    <source>
        <dbReference type="ARBA" id="ARBA00022519"/>
    </source>
</evidence>
<comment type="caution">
    <text evidence="14">The sequence shown here is derived from an EMBL/GenBank/DDBJ whole genome shotgun (WGS) entry which is preliminary data.</text>
</comment>
<name>A0A9J6PDD7_9PROT</name>
<evidence type="ECO:0000313" key="15">
    <source>
        <dbReference type="Proteomes" id="UP001055804"/>
    </source>
</evidence>
<evidence type="ECO:0000256" key="1">
    <source>
        <dbReference type="ARBA" id="ARBA00002442"/>
    </source>
</evidence>
<dbReference type="GO" id="GO:0015886">
    <property type="term" value="P:heme transport"/>
    <property type="evidence" value="ECO:0007669"/>
    <property type="project" value="InterPro"/>
</dbReference>
<evidence type="ECO:0000256" key="9">
    <source>
        <dbReference type="ARBA" id="ARBA00022748"/>
    </source>
</evidence>
<proteinExistence type="inferred from homology"/>
<evidence type="ECO:0000256" key="5">
    <source>
        <dbReference type="ARBA" id="ARBA00022448"/>
    </source>
</evidence>
<comment type="function">
    <text evidence="1 12">Required for the export of heme to the periplasm for the biogenesis of c-type cytochromes.</text>
</comment>
<keyword evidence="5 12" id="KW-0813">Transport</keyword>
<dbReference type="InterPro" id="IPR052075">
    <property type="entry name" value="Heme_exporter_D"/>
</dbReference>
<keyword evidence="9 12" id="KW-0201">Cytochrome c-type biogenesis</keyword>
<dbReference type="PANTHER" id="PTHR37531:SF1">
    <property type="entry name" value="HEME EXPORTER PROTEIN D"/>
    <property type="match status" value="1"/>
</dbReference>
<dbReference type="NCBIfam" id="TIGR03141">
    <property type="entry name" value="cytochro_ccmD"/>
    <property type="match status" value="1"/>
</dbReference>
<protein>
    <recommendedName>
        <fullName evidence="4 12">Heme exporter protein D</fullName>
    </recommendedName>
</protein>
<gene>
    <name evidence="14" type="primary">ccmD</name>
    <name evidence="14" type="ORF">NJQ99_09465</name>
</gene>
<dbReference type="Proteomes" id="UP001055804">
    <property type="component" value="Unassembled WGS sequence"/>
</dbReference>
<accession>A0A9J6PDD7</accession>
<evidence type="ECO:0000256" key="13">
    <source>
        <dbReference type="SAM" id="MobiDB-lite"/>
    </source>
</evidence>
<keyword evidence="10 12" id="KW-1133">Transmembrane helix</keyword>
<evidence type="ECO:0000256" key="10">
    <source>
        <dbReference type="ARBA" id="ARBA00022989"/>
    </source>
</evidence>
<comment type="subcellular location">
    <subcellularLocation>
        <location evidence="2 12">Cell inner membrane</location>
        <topology evidence="2 12">Single-pass membrane protein</topology>
    </subcellularLocation>
</comment>
<dbReference type="InterPro" id="IPR007078">
    <property type="entry name" value="Haem_export_protD_CcmD"/>
</dbReference>
<feature type="compositionally biased region" description="Low complexity" evidence="13">
    <location>
        <begin position="58"/>
        <end position="69"/>
    </location>
</feature>
<evidence type="ECO:0000313" key="14">
    <source>
        <dbReference type="EMBL" id="MCP1336633.1"/>
    </source>
</evidence>
<dbReference type="GO" id="GO:1903607">
    <property type="term" value="P:cytochrome c biosynthetic process"/>
    <property type="evidence" value="ECO:0007669"/>
    <property type="project" value="TreeGrafter"/>
</dbReference>
<evidence type="ECO:0000256" key="11">
    <source>
        <dbReference type="ARBA" id="ARBA00023136"/>
    </source>
</evidence>
<organism evidence="14 15">
    <name type="scientific">Futiania mangrovi</name>
    <dbReference type="NCBI Taxonomy" id="2959716"/>
    <lineage>
        <taxon>Bacteria</taxon>
        <taxon>Pseudomonadati</taxon>
        <taxon>Pseudomonadota</taxon>
        <taxon>Alphaproteobacteria</taxon>
        <taxon>Futianiales</taxon>
        <taxon>Futianiaceae</taxon>
        <taxon>Futiania</taxon>
    </lineage>
</organism>
<evidence type="ECO:0000256" key="4">
    <source>
        <dbReference type="ARBA" id="ARBA00016461"/>
    </source>
</evidence>
<reference evidence="14" key="1">
    <citation type="submission" date="2022-06" db="EMBL/GenBank/DDBJ databases">
        <title>Isolation and Genomics of Futiania mangrovii gen. nov., sp. nov., a Rare and Metabolically-versatile member in the Class Alphaproteobacteria.</title>
        <authorList>
            <person name="Liu L."/>
            <person name="Huang W.-C."/>
            <person name="Pan J."/>
            <person name="Li J."/>
            <person name="Huang Y."/>
            <person name="Du H."/>
            <person name="Liu Y."/>
            <person name="Li M."/>
        </authorList>
    </citation>
    <scope>NUCLEOTIDE SEQUENCE</scope>
    <source>
        <strain evidence="14">FT118</strain>
    </source>
</reference>
<dbReference type="Pfam" id="PF04995">
    <property type="entry name" value="CcmD"/>
    <property type="match status" value="1"/>
</dbReference>
<evidence type="ECO:0000256" key="8">
    <source>
        <dbReference type="ARBA" id="ARBA00022692"/>
    </source>
</evidence>
<keyword evidence="11 12" id="KW-0472">Membrane</keyword>
<keyword evidence="7 12" id="KW-0997">Cell inner membrane</keyword>
<dbReference type="AlphaFoldDB" id="A0A9J6PDD7"/>
<sequence>MSDFLAMGGYAAYVWPSWGVTVLVLGGLSLAYALKARSVAAALEREEARRGPRRRAAMETAAAGAEEAS</sequence>
<evidence type="ECO:0000256" key="6">
    <source>
        <dbReference type="ARBA" id="ARBA00022475"/>
    </source>
</evidence>
<dbReference type="RefSeq" id="WP_269332585.1">
    <property type="nucleotide sequence ID" value="NZ_JAMZFT010000002.1"/>
</dbReference>
<dbReference type="GO" id="GO:0005886">
    <property type="term" value="C:plasma membrane"/>
    <property type="evidence" value="ECO:0007669"/>
    <property type="project" value="UniProtKB-SubCell"/>
</dbReference>
<evidence type="ECO:0000256" key="12">
    <source>
        <dbReference type="RuleBase" id="RU363101"/>
    </source>
</evidence>
<evidence type="ECO:0000256" key="3">
    <source>
        <dbReference type="ARBA" id="ARBA00008741"/>
    </source>
</evidence>
<dbReference type="GO" id="GO:0017004">
    <property type="term" value="P:cytochrome complex assembly"/>
    <property type="evidence" value="ECO:0007669"/>
    <property type="project" value="UniProtKB-KW"/>
</dbReference>
<keyword evidence="15" id="KW-1185">Reference proteome</keyword>